<dbReference type="Proteomes" id="UP001208186">
    <property type="component" value="Unassembled WGS sequence"/>
</dbReference>
<evidence type="ECO:0000259" key="1">
    <source>
        <dbReference type="Pfam" id="PF18765"/>
    </source>
</evidence>
<proteinExistence type="predicted"/>
<dbReference type="SUPFAM" id="SSF81301">
    <property type="entry name" value="Nucleotidyltransferase"/>
    <property type="match status" value="1"/>
</dbReference>
<evidence type="ECO:0000313" key="4">
    <source>
        <dbReference type="Proteomes" id="UP001208186"/>
    </source>
</evidence>
<dbReference type="PANTHER" id="PTHR43852">
    <property type="entry name" value="NUCLEOTIDYLTRANSFERASE"/>
    <property type="match status" value="1"/>
</dbReference>
<feature type="domain" description="Polymerase beta nucleotidyltransferase" evidence="1">
    <location>
        <begin position="19"/>
        <end position="102"/>
    </location>
</feature>
<name>A0AAE3LH00_9EURY</name>
<reference evidence="3" key="1">
    <citation type="submission" date="2023-02" db="EMBL/GenBank/DDBJ databases">
        <title>Enrichment on poylsaccharides allowed isolation of novel metabolic and taxonomic groups of Haloarchaea.</title>
        <authorList>
            <person name="Sorokin D.Y."/>
            <person name="Elcheninov A.G."/>
            <person name="Khizhniak T.V."/>
            <person name="Kolganova T.V."/>
            <person name="Kublanov I.V."/>
        </authorList>
    </citation>
    <scope>NUCLEOTIDE SEQUENCE</scope>
    <source>
        <strain evidence="2 4">HArc-curdl5-1</strain>
        <strain evidence="3">HArc-curdl7</strain>
    </source>
</reference>
<dbReference type="RefSeq" id="WP_315908920.1">
    <property type="nucleotide sequence ID" value="NZ_JAOPKC010000008.1"/>
</dbReference>
<dbReference type="InterPro" id="IPR043519">
    <property type="entry name" value="NT_sf"/>
</dbReference>
<keyword evidence="4" id="KW-1185">Reference proteome</keyword>
<evidence type="ECO:0000313" key="2">
    <source>
        <dbReference type="EMBL" id="MCU4718161.1"/>
    </source>
</evidence>
<dbReference type="InterPro" id="IPR052930">
    <property type="entry name" value="TA_antitoxin_MntA"/>
</dbReference>
<dbReference type="Gene3D" id="3.30.460.10">
    <property type="entry name" value="Beta Polymerase, domain 2"/>
    <property type="match status" value="1"/>
</dbReference>
<dbReference type="CDD" id="cd05403">
    <property type="entry name" value="NT_KNTase_like"/>
    <property type="match status" value="1"/>
</dbReference>
<dbReference type="Pfam" id="PF18765">
    <property type="entry name" value="Polbeta"/>
    <property type="match status" value="1"/>
</dbReference>
<accession>A0AAE3LH00</accession>
<dbReference type="InterPro" id="IPR041633">
    <property type="entry name" value="Polbeta"/>
</dbReference>
<dbReference type="EMBL" id="JAOPKC010000008">
    <property type="protein sequence ID" value="MCU4718161.1"/>
    <property type="molecule type" value="Genomic_DNA"/>
</dbReference>
<evidence type="ECO:0000313" key="5">
    <source>
        <dbReference type="Proteomes" id="UP001209746"/>
    </source>
</evidence>
<organism evidence="3 5">
    <name type="scientific">Halapricum hydrolyticum</name>
    <dbReference type="NCBI Taxonomy" id="2979991"/>
    <lineage>
        <taxon>Archaea</taxon>
        <taxon>Methanobacteriati</taxon>
        <taxon>Methanobacteriota</taxon>
        <taxon>Stenosarchaea group</taxon>
        <taxon>Halobacteria</taxon>
        <taxon>Halobacteriales</taxon>
        <taxon>Haloarculaceae</taxon>
        <taxon>Halapricum</taxon>
    </lineage>
</organism>
<dbReference type="EMBL" id="JAOPKD010000003">
    <property type="protein sequence ID" value="MCU4726419.1"/>
    <property type="molecule type" value="Genomic_DNA"/>
</dbReference>
<gene>
    <name evidence="3" type="ORF">OB914_05485</name>
    <name evidence="2" type="ORF">OB916_08810</name>
</gene>
<protein>
    <submittedName>
        <fullName evidence="3">Nucleotidyltransferase domain-containing protein</fullName>
    </submittedName>
</protein>
<sequence>MPNERDVMLDTVREGVCSDPAVEFALAFGSYVDGNPTEGSDLDLAIKFVDRLSAGERFRKRYQLSGHAQDPDAPFVDISDVEELPLKVAYKAVTGEFVCGDDSRFRDYRVRIERRYEEESDRIDGRQREVIDRIAEEGLHG</sequence>
<dbReference type="Proteomes" id="UP001209746">
    <property type="component" value="Unassembled WGS sequence"/>
</dbReference>
<dbReference type="AlphaFoldDB" id="A0AAE3LH00"/>
<comment type="caution">
    <text evidence="3">The sequence shown here is derived from an EMBL/GenBank/DDBJ whole genome shotgun (WGS) entry which is preliminary data.</text>
</comment>
<evidence type="ECO:0000313" key="3">
    <source>
        <dbReference type="EMBL" id="MCU4726419.1"/>
    </source>
</evidence>
<dbReference type="PANTHER" id="PTHR43852:SF3">
    <property type="entry name" value="NUCLEOTIDYLTRANSFERASE"/>
    <property type="match status" value="1"/>
</dbReference>